<evidence type="ECO:0000259" key="2">
    <source>
        <dbReference type="PROSITE" id="PS50181"/>
    </source>
</evidence>
<dbReference type="SUPFAM" id="SSF81383">
    <property type="entry name" value="F-box domain"/>
    <property type="match status" value="1"/>
</dbReference>
<dbReference type="OrthoDB" id="2751409at2759"/>
<feature type="compositionally biased region" description="Basic residues" evidence="1">
    <location>
        <begin position="585"/>
        <end position="596"/>
    </location>
</feature>
<dbReference type="InterPro" id="IPR036047">
    <property type="entry name" value="F-box-like_dom_sf"/>
</dbReference>
<gene>
    <name evidence="3" type="ORF">CPB83DRAFT_50481</name>
</gene>
<reference evidence="3" key="1">
    <citation type="submission" date="2020-11" db="EMBL/GenBank/DDBJ databases">
        <authorList>
            <consortium name="DOE Joint Genome Institute"/>
            <person name="Ahrendt S."/>
            <person name="Riley R."/>
            <person name="Andreopoulos W."/>
            <person name="Labutti K."/>
            <person name="Pangilinan J."/>
            <person name="Ruiz-Duenas F.J."/>
            <person name="Barrasa J.M."/>
            <person name="Sanchez-Garcia M."/>
            <person name="Camarero S."/>
            <person name="Miyauchi S."/>
            <person name="Serrano A."/>
            <person name="Linde D."/>
            <person name="Babiker R."/>
            <person name="Drula E."/>
            <person name="Ayuso-Fernandez I."/>
            <person name="Pacheco R."/>
            <person name="Padilla G."/>
            <person name="Ferreira P."/>
            <person name="Barriuso J."/>
            <person name="Kellner H."/>
            <person name="Castanera R."/>
            <person name="Alfaro M."/>
            <person name="Ramirez L."/>
            <person name="Pisabarro A.G."/>
            <person name="Kuo A."/>
            <person name="Tritt A."/>
            <person name="Lipzen A."/>
            <person name="He G."/>
            <person name="Yan M."/>
            <person name="Ng V."/>
            <person name="Cullen D."/>
            <person name="Martin F."/>
            <person name="Rosso M.-N."/>
            <person name="Henrissat B."/>
            <person name="Hibbett D."/>
            <person name="Martinez A.T."/>
            <person name="Grigoriev I.V."/>
        </authorList>
    </citation>
    <scope>NUCLEOTIDE SEQUENCE</scope>
    <source>
        <strain evidence="3">CBS 506.95</strain>
    </source>
</reference>
<protein>
    <recommendedName>
        <fullName evidence="2">F-box domain-containing protein</fullName>
    </recommendedName>
</protein>
<evidence type="ECO:0000256" key="1">
    <source>
        <dbReference type="SAM" id="MobiDB-lite"/>
    </source>
</evidence>
<comment type="caution">
    <text evidence="3">The sequence shown here is derived from an EMBL/GenBank/DDBJ whole genome shotgun (WGS) entry which is preliminary data.</text>
</comment>
<dbReference type="PROSITE" id="PS50181">
    <property type="entry name" value="FBOX"/>
    <property type="match status" value="1"/>
</dbReference>
<feature type="region of interest" description="Disordered" evidence="1">
    <location>
        <begin position="471"/>
        <end position="502"/>
    </location>
</feature>
<feature type="compositionally biased region" description="Acidic residues" evidence="1">
    <location>
        <begin position="717"/>
        <end position="729"/>
    </location>
</feature>
<dbReference type="Pfam" id="PF00646">
    <property type="entry name" value="F-box"/>
    <property type="match status" value="1"/>
</dbReference>
<feature type="compositionally biased region" description="Acidic residues" evidence="1">
    <location>
        <begin position="852"/>
        <end position="867"/>
    </location>
</feature>
<dbReference type="AlphaFoldDB" id="A0A9P6EMT8"/>
<evidence type="ECO:0000313" key="3">
    <source>
        <dbReference type="EMBL" id="KAF9531981.1"/>
    </source>
</evidence>
<accession>A0A9P6EMT8</accession>
<feature type="compositionally biased region" description="Polar residues" evidence="1">
    <location>
        <begin position="840"/>
        <end position="849"/>
    </location>
</feature>
<evidence type="ECO:0000313" key="4">
    <source>
        <dbReference type="Proteomes" id="UP000807306"/>
    </source>
</evidence>
<feature type="region of interest" description="Disordered" evidence="1">
    <location>
        <begin position="938"/>
        <end position="964"/>
    </location>
</feature>
<feature type="domain" description="F-box" evidence="2">
    <location>
        <begin position="45"/>
        <end position="93"/>
    </location>
</feature>
<feature type="compositionally biased region" description="Low complexity" evidence="1">
    <location>
        <begin position="939"/>
        <end position="954"/>
    </location>
</feature>
<sequence>MPEFTCVRIDLAPSFYHNHVLPTLRAGFMDEPSVVTEGNKAQNAVLTLLSLPIELIHHILTLLDPFDLFACRLTGRFLNELIRESVPLQYDIALTLAKADDNPCSLAPLSEKLQDLQSSEESWCTLQPKFIVNVPIQHETSGIYDLSGGTYLLGNWDKRALQYMSLPTKKDDAIIWNKVSVPATIIDMGFCVFEHDLITVITTTPTGEMMAGQPLFAIEMHLLEYSTSRPHPQAKQHRILITNSVYERPAIMCETVGENLVLLLTCTGIGGREYDDRIVMFDWRNSLLKATLTSINKTYFGFIMLAEDLVLFPNNKTNAFDIFRIPSRPTPDPLQCIFSLSLPALADGNTISHITCRAEPNPIGHASRLDKRHRAEARAEAGMNERDPFAPKRGFLSSSDEAICIFQLKLRGEPLVIPQIGINVHFEMGHTFTFFIRRKSFLETVEKYEDSFSVAPVDVEMGELAGISPMEEDTVAPAPPSAAPPNGTANPNSPPINPVGSLPTGPRRVVPWAEWGPPASRWFNADAFPSRWITTSAGQRCVVIHEEARAEGSPIMVIDFNPYTLKKMKKRVMLARETAEARLVERRKRREARRKKKEEDEKSKQAMTSEKEGKEGAVNEDNKTSGDHQRDSTLEKGKAKAADSSPPTDEKKKPPNKALEQARAKLEELKAWRTARAKAKAKAASGSSTSIQSSVAPVSVTIPRKKRPLKNDAQEDHDSDSEDEDAGAEEDVHTPLPLDQAGMEDQPLVANLLGNGTPNGNVGPAGFISALINNANPAWNIAFNQAIALGAPNTWNPNIQLNANVTVNALPPNAMPVNITTTATTSTTSSPLAPAANSVAGPSTSNQPQVLVDDDDDDWLTEPDSDVEMPTLQSVSSDGEDTDDGQEEDYEENEEDEDDDEYHDAMSEGSSNESMPNLEEVSDSDDEEFLDILQAQAHSTSSGGLPPYSSLSSHPDSRHPGRARVQWVDIPTRVDARRSFAEPVEGRLPYVAYISERQYGYDGVLADEERIIGIKTDAIDRIRSIDIFYFG</sequence>
<organism evidence="3 4">
    <name type="scientific">Crepidotus variabilis</name>
    <dbReference type="NCBI Taxonomy" id="179855"/>
    <lineage>
        <taxon>Eukaryota</taxon>
        <taxon>Fungi</taxon>
        <taxon>Dikarya</taxon>
        <taxon>Basidiomycota</taxon>
        <taxon>Agaricomycotina</taxon>
        <taxon>Agaricomycetes</taxon>
        <taxon>Agaricomycetidae</taxon>
        <taxon>Agaricales</taxon>
        <taxon>Agaricineae</taxon>
        <taxon>Crepidotaceae</taxon>
        <taxon>Crepidotus</taxon>
    </lineage>
</organism>
<feature type="region of interest" description="Disordered" evidence="1">
    <location>
        <begin position="585"/>
        <end position="660"/>
    </location>
</feature>
<feature type="region of interest" description="Disordered" evidence="1">
    <location>
        <begin position="824"/>
        <end position="925"/>
    </location>
</feature>
<dbReference type="SMART" id="SM00256">
    <property type="entry name" value="FBOX"/>
    <property type="match status" value="1"/>
</dbReference>
<dbReference type="CDD" id="cd09917">
    <property type="entry name" value="F-box_SF"/>
    <property type="match status" value="1"/>
</dbReference>
<feature type="compositionally biased region" description="Basic and acidic residues" evidence="1">
    <location>
        <begin position="597"/>
        <end position="641"/>
    </location>
</feature>
<feature type="compositionally biased region" description="Low complexity" evidence="1">
    <location>
        <begin position="824"/>
        <end position="838"/>
    </location>
</feature>
<feature type="compositionally biased region" description="Low complexity" evidence="1">
    <location>
        <begin position="682"/>
        <end position="694"/>
    </location>
</feature>
<proteinExistence type="predicted"/>
<dbReference type="Proteomes" id="UP000807306">
    <property type="component" value="Unassembled WGS sequence"/>
</dbReference>
<dbReference type="EMBL" id="MU157833">
    <property type="protein sequence ID" value="KAF9531981.1"/>
    <property type="molecule type" value="Genomic_DNA"/>
</dbReference>
<feature type="region of interest" description="Disordered" evidence="1">
    <location>
        <begin position="680"/>
        <end position="730"/>
    </location>
</feature>
<name>A0A9P6EMT8_9AGAR</name>
<keyword evidence="4" id="KW-1185">Reference proteome</keyword>
<dbReference type="InterPro" id="IPR001810">
    <property type="entry name" value="F-box_dom"/>
</dbReference>
<feature type="compositionally biased region" description="Acidic residues" evidence="1">
    <location>
        <begin position="878"/>
        <end position="902"/>
    </location>
</feature>